<gene>
    <name evidence="1" type="ORF">DI536_34565</name>
</gene>
<dbReference type="EMBL" id="QFQP01000061">
    <property type="protein sequence ID" value="PZR04269.1"/>
    <property type="molecule type" value="Genomic_DNA"/>
</dbReference>
<reference evidence="1 2" key="1">
    <citation type="submission" date="2017-08" db="EMBL/GenBank/DDBJ databases">
        <title>Infants hospitalized years apart are colonized by the same room-sourced microbial strains.</title>
        <authorList>
            <person name="Brooks B."/>
            <person name="Olm M.R."/>
            <person name="Firek B.A."/>
            <person name="Baker R."/>
            <person name="Thomas B.C."/>
            <person name="Morowitz M.J."/>
            <person name="Banfield J.F."/>
        </authorList>
    </citation>
    <scope>NUCLEOTIDE SEQUENCE [LARGE SCALE GENOMIC DNA]</scope>
    <source>
        <strain evidence="1">S2_003_000_R2_14</strain>
    </source>
</reference>
<accession>A0A2W5SM77</accession>
<dbReference type="InterPro" id="IPR028188">
    <property type="entry name" value="Pilin_PilA"/>
</dbReference>
<dbReference type="Pfam" id="PF14245">
    <property type="entry name" value="Pilin_PilA"/>
    <property type="match status" value="1"/>
</dbReference>
<dbReference type="Proteomes" id="UP000249061">
    <property type="component" value="Unassembled WGS sequence"/>
</dbReference>
<dbReference type="AlphaFoldDB" id="A0A2W5SM77"/>
<organism evidence="1 2">
    <name type="scientific">Archangium gephyra</name>
    <dbReference type="NCBI Taxonomy" id="48"/>
    <lineage>
        <taxon>Bacteria</taxon>
        <taxon>Pseudomonadati</taxon>
        <taxon>Myxococcota</taxon>
        <taxon>Myxococcia</taxon>
        <taxon>Myxococcales</taxon>
        <taxon>Cystobacterineae</taxon>
        <taxon>Archangiaceae</taxon>
        <taxon>Archangium</taxon>
    </lineage>
</organism>
<comment type="caution">
    <text evidence="1">The sequence shown here is derived from an EMBL/GenBank/DDBJ whole genome shotgun (WGS) entry which is preliminary data.</text>
</comment>
<evidence type="ECO:0000313" key="1">
    <source>
        <dbReference type="EMBL" id="PZR04269.1"/>
    </source>
</evidence>
<evidence type="ECO:0000313" key="2">
    <source>
        <dbReference type="Proteomes" id="UP000249061"/>
    </source>
</evidence>
<protein>
    <submittedName>
        <fullName evidence="1">Uncharacterized protein</fullName>
    </submittedName>
</protein>
<sequence length="167" mass="18409">MRFAVVFVFVLSGCNLLKGPPRDHECRARLRTIIGLETSFYSEHQRYSVHPAEIGFAPAQGNRYLYLFATSGELTRRDELPSPPLMESVGYGPDTKKRGVLLEDLLAAMPKDVRASVGIEGECPKCEITVACVGNIDDDPQVDVWSISTKDRPGGVQGTPIHHVKDL</sequence>
<proteinExistence type="predicted"/>
<name>A0A2W5SM77_9BACT</name>